<feature type="transmembrane region" description="Helical" evidence="1">
    <location>
        <begin position="113"/>
        <end position="132"/>
    </location>
</feature>
<sequence>MDKKKLNAKDFINIGIFTVIYFVMFFITGMLGYIPIFAVIIPLVLGILGGIPFMLFLTKTGKFGAATIMGTLVSVLCFLMGQSWISIPFGIVFGFLADLIFKAGEYKSWKHTVLGYCVFTEWVIGSMLPMWIMRDTFFEAYRSKGGTDEYINAVMGLTANWMLPVVIVLGIVGGVIGAYLGKAILKKHFVKAGIV</sequence>
<organism evidence="2 3">
    <name type="scientific">Coprococcus comes</name>
    <dbReference type="NCBI Taxonomy" id="410072"/>
    <lineage>
        <taxon>Bacteria</taxon>
        <taxon>Bacillati</taxon>
        <taxon>Bacillota</taxon>
        <taxon>Clostridia</taxon>
        <taxon>Lachnospirales</taxon>
        <taxon>Lachnospiraceae</taxon>
        <taxon>Coprococcus</taxon>
    </lineage>
</organism>
<gene>
    <name evidence="2" type="ORF">ERS852574_00681</name>
</gene>
<dbReference type="Pfam" id="PF09605">
    <property type="entry name" value="Trep_Strep"/>
    <property type="match status" value="1"/>
</dbReference>
<feature type="transmembrane region" description="Helical" evidence="1">
    <location>
        <begin position="36"/>
        <end position="56"/>
    </location>
</feature>
<dbReference type="AlphaFoldDB" id="A0A173RJB1"/>
<feature type="transmembrane region" description="Helical" evidence="1">
    <location>
        <begin position="63"/>
        <end position="81"/>
    </location>
</feature>
<evidence type="ECO:0000313" key="2">
    <source>
        <dbReference type="EMBL" id="CUM77941.1"/>
    </source>
</evidence>
<proteinExistence type="predicted"/>
<protein>
    <submittedName>
        <fullName evidence="2">Conserved hypothetical integral membrane protein</fullName>
    </submittedName>
</protein>
<dbReference type="EMBL" id="CYXR01000003">
    <property type="protein sequence ID" value="CUM77941.1"/>
    <property type="molecule type" value="Genomic_DNA"/>
</dbReference>
<keyword evidence="1" id="KW-1133">Transmembrane helix</keyword>
<evidence type="ECO:0000256" key="1">
    <source>
        <dbReference type="SAM" id="Phobius"/>
    </source>
</evidence>
<reference evidence="2 3" key="1">
    <citation type="submission" date="2015-09" db="EMBL/GenBank/DDBJ databases">
        <authorList>
            <consortium name="Pathogen Informatics"/>
        </authorList>
    </citation>
    <scope>NUCLEOTIDE SEQUENCE [LARGE SCALE GENOMIC DNA]</scope>
    <source>
        <strain evidence="2 3">2789STDY5834962</strain>
    </source>
</reference>
<accession>A0A173RJB1</accession>
<feature type="transmembrane region" description="Helical" evidence="1">
    <location>
        <begin position="161"/>
        <end position="181"/>
    </location>
</feature>
<dbReference type="Proteomes" id="UP000095727">
    <property type="component" value="Unassembled WGS sequence"/>
</dbReference>
<evidence type="ECO:0000313" key="3">
    <source>
        <dbReference type="Proteomes" id="UP000095727"/>
    </source>
</evidence>
<dbReference type="NCBIfam" id="TIGR02185">
    <property type="entry name" value="Trep_Strep"/>
    <property type="match status" value="1"/>
</dbReference>
<dbReference type="InterPro" id="IPR011733">
    <property type="entry name" value="CHP02185_IM"/>
</dbReference>
<feature type="transmembrane region" description="Helical" evidence="1">
    <location>
        <begin position="12"/>
        <end position="30"/>
    </location>
</feature>
<dbReference type="RefSeq" id="WP_055155783.1">
    <property type="nucleotide sequence ID" value="NZ_CYXR01000003.1"/>
</dbReference>
<name>A0A173RJB1_9FIRM</name>
<keyword evidence="1" id="KW-0472">Membrane</keyword>
<keyword evidence="1" id="KW-0812">Transmembrane</keyword>